<reference evidence="3 4" key="1">
    <citation type="journal article" date="2017" name="Int. J. Syst. Evol. Microbiol.">
        <title>Roseitalea porphyridii gen. nov., sp. nov., isolated from a red alga, and reclassification of Hoeflea suaedae Chung et al. 2013 as Pseudohoeflea suaedae gen. nov., comb. nov.</title>
        <authorList>
            <person name="Hyeon J.W."/>
            <person name="Jeong S.E."/>
            <person name="Baek K."/>
            <person name="Jeon C.O."/>
        </authorList>
    </citation>
    <scope>NUCLEOTIDE SEQUENCE [LARGE SCALE GENOMIC DNA]</scope>
    <source>
        <strain evidence="3 4">MA7-20</strain>
    </source>
</reference>
<keyword evidence="4" id="KW-1185">Reference proteome</keyword>
<dbReference type="PANTHER" id="PTHR38037">
    <property type="entry name" value="ZN_PROTEASE DOMAIN-CONTAINING PROTEIN"/>
    <property type="match status" value="1"/>
</dbReference>
<feature type="compositionally biased region" description="Basic and acidic residues" evidence="1">
    <location>
        <begin position="83"/>
        <end position="94"/>
    </location>
</feature>
<feature type="region of interest" description="Disordered" evidence="1">
    <location>
        <begin position="71"/>
        <end position="94"/>
    </location>
</feature>
<proteinExistence type="predicted"/>
<keyword evidence="3" id="KW-0645">Protease</keyword>
<dbReference type="InterPro" id="IPR021109">
    <property type="entry name" value="Peptidase_aspartic_dom_sf"/>
</dbReference>
<organism evidence="3 4">
    <name type="scientific">Roseitalea porphyridii</name>
    <dbReference type="NCBI Taxonomy" id="1852022"/>
    <lineage>
        <taxon>Bacteria</taxon>
        <taxon>Pseudomonadati</taxon>
        <taxon>Pseudomonadota</taxon>
        <taxon>Alphaproteobacteria</taxon>
        <taxon>Hyphomicrobiales</taxon>
        <taxon>Ahrensiaceae</taxon>
        <taxon>Roseitalea</taxon>
    </lineage>
</organism>
<dbReference type="AlphaFoldDB" id="A0A4P6UZD0"/>
<dbReference type="RefSeq" id="WP_131615301.1">
    <property type="nucleotide sequence ID" value="NZ_CP036532.1"/>
</dbReference>
<dbReference type="InterPro" id="IPR008503">
    <property type="entry name" value="Asp_endopeptidase"/>
</dbReference>
<evidence type="ECO:0000256" key="1">
    <source>
        <dbReference type="SAM" id="MobiDB-lite"/>
    </source>
</evidence>
<dbReference type="GeneID" id="90766179"/>
<protein>
    <submittedName>
        <fullName evidence="3">ATP-dependent zinc protease</fullName>
    </submittedName>
</protein>
<dbReference type="OrthoDB" id="3865600at2"/>
<dbReference type="GO" id="GO:0008233">
    <property type="term" value="F:peptidase activity"/>
    <property type="evidence" value="ECO:0007669"/>
    <property type="project" value="UniProtKB-KW"/>
</dbReference>
<sequence length="168" mass="18898">MKPNTSRRVERHALVAHGFQIIGWRERVALPELGVDLIRAKIDTGALTSALHVEDLAYFERNGRRWVRFHPPGPDGRPLAKPAEARLRDSREVRSSSGQVERRCVIATPFVIGAEMFRAEVTLTDRTDMVYNMLVGRSAMRIGKLIVDPTRSWMAGSPRLEPQASESP</sequence>
<evidence type="ECO:0000313" key="3">
    <source>
        <dbReference type="EMBL" id="QBK29586.1"/>
    </source>
</evidence>
<dbReference type="Gene3D" id="2.40.70.10">
    <property type="entry name" value="Acid Proteases"/>
    <property type="match status" value="1"/>
</dbReference>
<dbReference type="SUPFAM" id="SSF50630">
    <property type="entry name" value="Acid proteases"/>
    <property type="match status" value="1"/>
</dbReference>
<dbReference type="PANTHER" id="PTHR38037:SF2">
    <property type="entry name" value="ATP-DEPENDENT ZINC PROTEASE DOMAIN-CONTAINING PROTEIN-RELATED"/>
    <property type="match status" value="1"/>
</dbReference>
<gene>
    <name evidence="3" type="ORF">E0E05_02630</name>
</gene>
<dbReference type="Proteomes" id="UP000293719">
    <property type="component" value="Chromosome"/>
</dbReference>
<accession>A0A4P6UZD0</accession>
<feature type="domain" description="Retropepsin-like aspartic endopeptidase" evidence="2">
    <location>
        <begin position="21"/>
        <end position="155"/>
    </location>
</feature>
<dbReference type="KEGG" id="rpod:E0E05_02630"/>
<dbReference type="Pfam" id="PF05618">
    <property type="entry name" value="Zn_protease"/>
    <property type="match status" value="1"/>
</dbReference>
<keyword evidence="3" id="KW-0378">Hydrolase</keyword>
<evidence type="ECO:0000259" key="2">
    <source>
        <dbReference type="Pfam" id="PF05618"/>
    </source>
</evidence>
<name>A0A4P6UZD0_9HYPH</name>
<dbReference type="EMBL" id="CP036532">
    <property type="protein sequence ID" value="QBK29586.1"/>
    <property type="molecule type" value="Genomic_DNA"/>
</dbReference>
<dbReference type="GO" id="GO:0006508">
    <property type="term" value="P:proteolysis"/>
    <property type="evidence" value="ECO:0007669"/>
    <property type="project" value="UniProtKB-KW"/>
</dbReference>
<evidence type="ECO:0000313" key="4">
    <source>
        <dbReference type="Proteomes" id="UP000293719"/>
    </source>
</evidence>